<dbReference type="OrthoDB" id="2960996at2"/>
<accession>A0A2S4AN66</accession>
<dbReference type="InterPro" id="IPR011335">
    <property type="entry name" value="Restrct_endonuc-II-like"/>
</dbReference>
<evidence type="ECO:0000313" key="3">
    <source>
        <dbReference type="Proteomes" id="UP000237068"/>
    </source>
</evidence>
<proteinExistence type="predicted"/>
<dbReference type="GO" id="GO:0003677">
    <property type="term" value="F:DNA binding"/>
    <property type="evidence" value="ECO:0007669"/>
    <property type="project" value="InterPro"/>
</dbReference>
<dbReference type="Pfam" id="PF04471">
    <property type="entry name" value="Mrr_cat"/>
    <property type="match status" value="1"/>
</dbReference>
<dbReference type="RefSeq" id="WP_103456298.1">
    <property type="nucleotide sequence ID" value="NZ_JAMOHQ010000040.1"/>
</dbReference>
<comment type="caution">
    <text evidence="2">The sequence shown here is derived from an EMBL/GenBank/DDBJ whole genome shotgun (WGS) entry which is preliminary data.</text>
</comment>
<dbReference type="Proteomes" id="UP000237068">
    <property type="component" value="Unassembled WGS sequence"/>
</dbReference>
<dbReference type="EMBL" id="PPXG01000004">
    <property type="protein sequence ID" value="POH82923.1"/>
    <property type="molecule type" value="Genomic_DNA"/>
</dbReference>
<protein>
    <recommendedName>
        <fullName evidence="1">Restriction endonuclease type IV Mrr domain-containing protein</fullName>
    </recommendedName>
</protein>
<gene>
    <name evidence="2" type="ORF">CXK91_12070</name>
</gene>
<reference evidence="2 3" key="1">
    <citation type="submission" date="2018-01" db="EMBL/GenBank/DDBJ databases">
        <title>Denitrification phenotypes of diverse strains of Pseudomonas stutzeri.</title>
        <authorList>
            <person name="Milligan D.A."/>
            <person name="Bergaust L."/>
            <person name="Bakken L.R."/>
            <person name="Frostegard A."/>
        </authorList>
    </citation>
    <scope>NUCLEOTIDE SEQUENCE [LARGE SCALE GENOMIC DNA]</scope>
    <source>
        <strain evidence="2 3">24a13</strain>
    </source>
</reference>
<dbReference type="GO" id="GO:0004519">
    <property type="term" value="F:endonuclease activity"/>
    <property type="evidence" value="ECO:0007669"/>
    <property type="project" value="InterPro"/>
</dbReference>
<evidence type="ECO:0000313" key="2">
    <source>
        <dbReference type="EMBL" id="POH82923.1"/>
    </source>
</evidence>
<dbReference type="InterPro" id="IPR007560">
    <property type="entry name" value="Restrct_endonuc_IV_Mrr"/>
</dbReference>
<evidence type="ECO:0000259" key="1">
    <source>
        <dbReference type="Pfam" id="PF04471"/>
    </source>
</evidence>
<sequence>MYLDFSEIPSGDDFENFSKIFLENIGYRILVKPAVGHDGGRDIIAEQPGNFGVGGYRWLVSCKHFSRSGRSVGIKDDEANINKLKEHNCHGFMFLYSTNYTEDLRASIERACNYARCDYIIFNGHDIAHRMLASPHQYPLIQQYLPETHQRLVGAIGSGVNCCEYADDMEGFYLFYTKNDLTNQVEVMTLGQCCIGPYANHYDENRLPYGYVFVPRT</sequence>
<organism evidence="2 3">
    <name type="scientific">Stutzerimonas stutzeri</name>
    <name type="common">Pseudomonas stutzeri</name>
    <dbReference type="NCBI Taxonomy" id="316"/>
    <lineage>
        <taxon>Bacteria</taxon>
        <taxon>Pseudomonadati</taxon>
        <taxon>Pseudomonadota</taxon>
        <taxon>Gammaproteobacteria</taxon>
        <taxon>Pseudomonadales</taxon>
        <taxon>Pseudomonadaceae</taxon>
        <taxon>Stutzerimonas</taxon>
    </lineage>
</organism>
<dbReference type="SUPFAM" id="SSF52980">
    <property type="entry name" value="Restriction endonuclease-like"/>
    <property type="match status" value="1"/>
</dbReference>
<feature type="domain" description="Restriction endonuclease type IV Mrr" evidence="1">
    <location>
        <begin position="10"/>
        <end position="110"/>
    </location>
</feature>
<dbReference type="AlphaFoldDB" id="A0A2S4AN66"/>
<dbReference type="GO" id="GO:0009307">
    <property type="term" value="P:DNA restriction-modification system"/>
    <property type="evidence" value="ECO:0007669"/>
    <property type="project" value="InterPro"/>
</dbReference>
<name>A0A2S4AN66_STUST</name>